<evidence type="ECO:0000256" key="4">
    <source>
        <dbReference type="PIRSR" id="PIRSR006278-1"/>
    </source>
</evidence>
<dbReference type="Gene3D" id="3.40.50.1100">
    <property type="match status" value="2"/>
</dbReference>
<feature type="domain" description="Tryptophan synthase beta chain-like PALP" evidence="6">
    <location>
        <begin position="12"/>
        <end position="275"/>
    </location>
</feature>
<dbReference type="InterPro" id="IPR001926">
    <property type="entry name" value="TrpB-like_PALP"/>
</dbReference>
<dbReference type="OrthoDB" id="9801249at2"/>
<dbReference type="PANTHER" id="PTHR43780:SF2">
    <property type="entry name" value="1-AMINOCYCLOPROPANE-1-CARBOXYLATE DEAMINASE-RELATED"/>
    <property type="match status" value="1"/>
</dbReference>
<evidence type="ECO:0000259" key="6">
    <source>
        <dbReference type="Pfam" id="PF00291"/>
    </source>
</evidence>
<evidence type="ECO:0000256" key="3">
    <source>
        <dbReference type="ARBA" id="ARBA00022898"/>
    </source>
</evidence>
<dbReference type="AlphaFoldDB" id="A0A1N7KCR5"/>
<comment type="cofactor">
    <cofactor evidence="1">
        <name>pyridoxal 5'-phosphate</name>
        <dbReference type="ChEBI" id="CHEBI:597326"/>
    </cofactor>
</comment>
<dbReference type="GO" id="GO:0019148">
    <property type="term" value="F:D-cysteine desulfhydrase activity"/>
    <property type="evidence" value="ECO:0007669"/>
    <property type="project" value="TreeGrafter"/>
</dbReference>
<dbReference type="Pfam" id="PF00291">
    <property type="entry name" value="PALP"/>
    <property type="match status" value="1"/>
</dbReference>
<protein>
    <submittedName>
        <fullName evidence="7">1-aminocyclopropane-1-carboxylate deaminase/D-cysteine desulfhydrase, PLP-dependent ACC family</fullName>
    </submittedName>
</protein>
<dbReference type="EMBL" id="FTOE01000002">
    <property type="protein sequence ID" value="SIS59361.1"/>
    <property type="molecule type" value="Genomic_DNA"/>
</dbReference>
<keyword evidence="3 5" id="KW-0663">Pyridoxal phosphate</keyword>
<sequence length="287" mass="31621">MPLFTEKKLRVLMVRTDQIHPQISGNKWYKLKYNLRAARQQGYSRVISFGGAYSNHIHALAWSAKSFGLDSIGIIRGESVVNPMLADAREWGMQLHFIDRASYRERHNPDWVATLRAKVGAGFLIPEGGSNALALRGVAELMAGVQNQIPELNVLLCACGTGGTLAGLLSAAKGHVRVEGYPVLKGAGFLYQDIEQLLFAAGAEAQCLWTLDLDAHYGGYGKINSAHKEAWLRLEQDHQIPLDPVYTSKMMRRFIEKVHQNAYPKGSTVALLHTGGLQGRRSVDVSA</sequence>
<reference evidence="8" key="1">
    <citation type="submission" date="2017-01" db="EMBL/GenBank/DDBJ databases">
        <authorList>
            <person name="Varghese N."/>
            <person name="Submissions S."/>
        </authorList>
    </citation>
    <scope>NUCLEOTIDE SEQUENCE [LARGE SCALE GENOMIC DNA]</scope>
    <source>
        <strain evidence="8">DSM 22306</strain>
    </source>
</reference>
<dbReference type="SUPFAM" id="SSF53686">
    <property type="entry name" value="Tryptophan synthase beta subunit-like PLP-dependent enzymes"/>
    <property type="match status" value="1"/>
</dbReference>
<dbReference type="InterPro" id="IPR036052">
    <property type="entry name" value="TrpB-like_PALP_sf"/>
</dbReference>
<dbReference type="RefSeq" id="WP_054342428.1">
    <property type="nucleotide sequence ID" value="NZ_FTOE01000002.1"/>
</dbReference>
<dbReference type="STRING" id="619304.SAMN05421760_102337"/>
<evidence type="ECO:0000313" key="8">
    <source>
        <dbReference type="Proteomes" id="UP000185999"/>
    </source>
</evidence>
<evidence type="ECO:0000256" key="5">
    <source>
        <dbReference type="PIRSR" id="PIRSR006278-2"/>
    </source>
</evidence>
<dbReference type="PIRSF" id="PIRSF006278">
    <property type="entry name" value="ACCD_DCysDesulf"/>
    <property type="match status" value="1"/>
</dbReference>
<keyword evidence="8" id="KW-1185">Reference proteome</keyword>
<dbReference type="InterPro" id="IPR027278">
    <property type="entry name" value="ACCD_DCysDesulf"/>
</dbReference>
<organism evidence="7 8">
    <name type="scientific">Neptunomonas antarctica</name>
    <dbReference type="NCBI Taxonomy" id="619304"/>
    <lineage>
        <taxon>Bacteria</taxon>
        <taxon>Pseudomonadati</taxon>
        <taxon>Pseudomonadota</taxon>
        <taxon>Gammaproteobacteria</taxon>
        <taxon>Oceanospirillales</taxon>
        <taxon>Oceanospirillaceae</taxon>
        <taxon>Neptunomonas</taxon>
    </lineage>
</organism>
<dbReference type="PANTHER" id="PTHR43780">
    <property type="entry name" value="1-AMINOCYCLOPROPANE-1-CARBOXYLATE DEAMINASE-RELATED"/>
    <property type="match status" value="1"/>
</dbReference>
<evidence type="ECO:0000256" key="2">
    <source>
        <dbReference type="ARBA" id="ARBA00008639"/>
    </source>
</evidence>
<name>A0A1N7KCR5_9GAMM</name>
<feature type="modified residue" description="N6-(pyridoxal phosphate)lysine" evidence="5">
    <location>
        <position position="27"/>
    </location>
</feature>
<gene>
    <name evidence="7" type="ORF">SAMN05421760_102337</name>
</gene>
<evidence type="ECO:0000256" key="1">
    <source>
        <dbReference type="ARBA" id="ARBA00001933"/>
    </source>
</evidence>
<feature type="active site" description="Nucleophile" evidence="4">
    <location>
        <position position="54"/>
    </location>
</feature>
<comment type="similarity">
    <text evidence="2">Belongs to the ACC deaminase/D-cysteine desulfhydrase family.</text>
</comment>
<dbReference type="Proteomes" id="UP000185999">
    <property type="component" value="Unassembled WGS sequence"/>
</dbReference>
<proteinExistence type="inferred from homology"/>
<evidence type="ECO:0000313" key="7">
    <source>
        <dbReference type="EMBL" id="SIS59361.1"/>
    </source>
</evidence>
<accession>A0A1N7KCR5</accession>